<name>A0A6S7JID7_PARCT</name>
<proteinExistence type="predicted"/>
<protein>
    <submittedName>
        <fullName evidence="1">Uncharacterized protein</fullName>
    </submittedName>
</protein>
<sequence length="93" mass="10330">MLTYGVKLFKYKNLFLIFGCLLIAVCSFLFLVKLKDGRNKHENTDYNENQENFGVTVHTSSPAAVFKPSNSVTYHKGGTVHTSSPAAVFQGIK</sequence>
<dbReference type="AlphaFoldDB" id="A0A6S7JID7"/>
<evidence type="ECO:0000313" key="2">
    <source>
        <dbReference type="Proteomes" id="UP001152795"/>
    </source>
</evidence>
<organism evidence="1 2">
    <name type="scientific">Paramuricea clavata</name>
    <name type="common">Red gorgonian</name>
    <name type="synonym">Violescent sea-whip</name>
    <dbReference type="NCBI Taxonomy" id="317549"/>
    <lineage>
        <taxon>Eukaryota</taxon>
        <taxon>Metazoa</taxon>
        <taxon>Cnidaria</taxon>
        <taxon>Anthozoa</taxon>
        <taxon>Octocorallia</taxon>
        <taxon>Malacalcyonacea</taxon>
        <taxon>Plexauridae</taxon>
        <taxon>Paramuricea</taxon>
    </lineage>
</organism>
<dbReference type="Proteomes" id="UP001152795">
    <property type="component" value="Unassembled WGS sequence"/>
</dbReference>
<reference evidence="1" key="1">
    <citation type="submission" date="2020-04" db="EMBL/GenBank/DDBJ databases">
        <authorList>
            <person name="Alioto T."/>
            <person name="Alioto T."/>
            <person name="Gomez Garrido J."/>
        </authorList>
    </citation>
    <scope>NUCLEOTIDE SEQUENCE</scope>
    <source>
        <strain evidence="1">A484AB</strain>
    </source>
</reference>
<dbReference type="EMBL" id="CACRXK020007072">
    <property type="protein sequence ID" value="CAB4011218.1"/>
    <property type="molecule type" value="Genomic_DNA"/>
</dbReference>
<evidence type="ECO:0000313" key="1">
    <source>
        <dbReference type="EMBL" id="CAB4011218.1"/>
    </source>
</evidence>
<accession>A0A6S7JID7</accession>
<comment type="caution">
    <text evidence="1">The sequence shown here is derived from an EMBL/GenBank/DDBJ whole genome shotgun (WGS) entry which is preliminary data.</text>
</comment>
<gene>
    <name evidence="1" type="ORF">PACLA_8A029076</name>
</gene>
<keyword evidence="2" id="KW-1185">Reference proteome</keyword>